<dbReference type="InterPro" id="IPR051170">
    <property type="entry name" value="Neural/epithelial_adhesion"/>
</dbReference>
<dbReference type="PROSITE" id="PS50835">
    <property type="entry name" value="IG_LIKE"/>
    <property type="match status" value="5"/>
</dbReference>
<evidence type="ECO:0000256" key="4">
    <source>
        <dbReference type="ARBA" id="ARBA00023319"/>
    </source>
</evidence>
<dbReference type="PANTHER" id="PTHR12231">
    <property type="entry name" value="CTX-RELATED TYPE I TRANSMEMBRANE PROTEIN"/>
    <property type="match status" value="1"/>
</dbReference>
<protein>
    <submittedName>
        <fullName evidence="6">Cell adhesion molecule</fullName>
    </submittedName>
</protein>
<dbReference type="InterPro" id="IPR013783">
    <property type="entry name" value="Ig-like_fold"/>
</dbReference>
<evidence type="ECO:0000313" key="6">
    <source>
        <dbReference type="EMBL" id="GFR87909.1"/>
    </source>
</evidence>
<dbReference type="EMBL" id="BMAT01001547">
    <property type="protein sequence ID" value="GFR87909.1"/>
    <property type="molecule type" value="Genomic_DNA"/>
</dbReference>
<dbReference type="Gene3D" id="2.60.40.10">
    <property type="entry name" value="Immunoglobulins"/>
    <property type="match status" value="5"/>
</dbReference>
<proteinExistence type="predicted"/>
<accession>A0AAV4GRL6</accession>
<dbReference type="Pfam" id="PF07679">
    <property type="entry name" value="I-set"/>
    <property type="match status" value="2"/>
</dbReference>
<dbReference type="Pfam" id="PF13927">
    <property type="entry name" value="Ig_3"/>
    <property type="match status" value="1"/>
</dbReference>
<feature type="domain" description="Ig-like" evidence="5">
    <location>
        <begin position="247"/>
        <end position="328"/>
    </location>
</feature>
<keyword evidence="3" id="KW-1015">Disulfide bond</keyword>
<feature type="domain" description="Ig-like" evidence="5">
    <location>
        <begin position="333"/>
        <end position="421"/>
    </location>
</feature>
<keyword evidence="2" id="KW-0677">Repeat</keyword>
<dbReference type="InterPro" id="IPR003598">
    <property type="entry name" value="Ig_sub2"/>
</dbReference>
<feature type="domain" description="Ig-like" evidence="5">
    <location>
        <begin position="427"/>
        <end position="495"/>
    </location>
</feature>
<dbReference type="Proteomes" id="UP000762676">
    <property type="component" value="Unassembled WGS sequence"/>
</dbReference>
<keyword evidence="7" id="KW-1185">Reference proteome</keyword>
<gene>
    <name evidence="6" type="ORF">ElyMa_000757400</name>
</gene>
<evidence type="ECO:0000256" key="3">
    <source>
        <dbReference type="ARBA" id="ARBA00023157"/>
    </source>
</evidence>
<sequence length="495" mass="55586">MADGLTGLRFSIRPGGQEQLDKNGRKSLVPPPCFLGVCRGRCLRQWRVRICQKYKWLKDGDPLVFTDEVNKQGGQGTLTLFKPQEKDTGYYQCIVSNKCGTAMSRVTKFWERKLDPFQPVDRPSVQKAVVGSNLKLSCNAPYRFGCNPKPVITWLLSDSPDKEKKIVDIPPEQGKKDINSVPLDDRVAMDSSGNLYITNVKKEDEKGGAIYVCDAYNEETRSGAKGEDKIIKVIETPSGTEALIRPPDKMWSSPDQVIGLEGSWIYLMCIFSGNPTPVVTWKRIGGVIDPARHDNMKLTIKATPSNEGTYECTGKNKHGSSSQRINVKVEAAPLWLDQPLDTVVGPEEDAEFKCRARGIPEPTVEWFINGKPIGEITPDPKKWELDGHTLRFKDLEMSDSKVIQCNVSNVHGSVFADVYLFVEAMAPVIERGPLEQVVVAEERELRITCQMKGKPKPKVVWYKGGQPLQLERYQYQDNGDLIIKVGVLYYRLFVE</sequence>
<dbReference type="InterPro" id="IPR003599">
    <property type="entry name" value="Ig_sub"/>
</dbReference>
<dbReference type="GO" id="GO:0043005">
    <property type="term" value="C:neuron projection"/>
    <property type="evidence" value="ECO:0007669"/>
    <property type="project" value="TreeGrafter"/>
</dbReference>
<dbReference type="SMART" id="SM00409">
    <property type="entry name" value="IG"/>
    <property type="match status" value="4"/>
</dbReference>
<comment type="caution">
    <text evidence="6">The sequence shown here is derived from an EMBL/GenBank/DDBJ whole genome shotgun (WGS) entry which is preliminary data.</text>
</comment>
<feature type="domain" description="Ig-like" evidence="5">
    <location>
        <begin position="54"/>
        <end position="107"/>
    </location>
</feature>
<feature type="domain" description="Ig-like" evidence="5">
    <location>
        <begin position="116"/>
        <end position="231"/>
    </location>
</feature>
<dbReference type="PANTHER" id="PTHR12231:SF257">
    <property type="entry name" value="NEURAL CELL ADHESION MOLECULE L1-LIKE PROTEIN"/>
    <property type="match status" value="1"/>
</dbReference>
<evidence type="ECO:0000256" key="1">
    <source>
        <dbReference type="ARBA" id="ARBA00022729"/>
    </source>
</evidence>
<evidence type="ECO:0000256" key="2">
    <source>
        <dbReference type="ARBA" id="ARBA00022737"/>
    </source>
</evidence>
<keyword evidence="1" id="KW-0732">Signal</keyword>
<reference evidence="6 7" key="1">
    <citation type="journal article" date="2021" name="Elife">
        <title>Chloroplast acquisition without the gene transfer in kleptoplastic sea slugs, Plakobranchus ocellatus.</title>
        <authorList>
            <person name="Maeda T."/>
            <person name="Takahashi S."/>
            <person name="Yoshida T."/>
            <person name="Shimamura S."/>
            <person name="Takaki Y."/>
            <person name="Nagai Y."/>
            <person name="Toyoda A."/>
            <person name="Suzuki Y."/>
            <person name="Arimoto A."/>
            <person name="Ishii H."/>
            <person name="Satoh N."/>
            <person name="Nishiyama T."/>
            <person name="Hasebe M."/>
            <person name="Maruyama T."/>
            <person name="Minagawa J."/>
            <person name="Obokata J."/>
            <person name="Shigenobu S."/>
        </authorList>
    </citation>
    <scope>NUCLEOTIDE SEQUENCE [LARGE SCALE GENOMIC DNA]</scope>
</reference>
<dbReference type="InterPro" id="IPR007110">
    <property type="entry name" value="Ig-like_dom"/>
</dbReference>
<dbReference type="SMART" id="SM00408">
    <property type="entry name" value="IGc2"/>
    <property type="match status" value="5"/>
</dbReference>
<dbReference type="InterPro" id="IPR013098">
    <property type="entry name" value="Ig_I-set"/>
</dbReference>
<dbReference type="SUPFAM" id="SSF48726">
    <property type="entry name" value="Immunoglobulin"/>
    <property type="match status" value="5"/>
</dbReference>
<evidence type="ECO:0000313" key="7">
    <source>
        <dbReference type="Proteomes" id="UP000762676"/>
    </source>
</evidence>
<keyword evidence="4" id="KW-0393">Immunoglobulin domain</keyword>
<dbReference type="InterPro" id="IPR036179">
    <property type="entry name" value="Ig-like_dom_sf"/>
</dbReference>
<name>A0AAV4GRL6_9GAST</name>
<organism evidence="6 7">
    <name type="scientific">Elysia marginata</name>
    <dbReference type="NCBI Taxonomy" id="1093978"/>
    <lineage>
        <taxon>Eukaryota</taxon>
        <taxon>Metazoa</taxon>
        <taxon>Spiralia</taxon>
        <taxon>Lophotrochozoa</taxon>
        <taxon>Mollusca</taxon>
        <taxon>Gastropoda</taxon>
        <taxon>Heterobranchia</taxon>
        <taxon>Euthyneura</taxon>
        <taxon>Panpulmonata</taxon>
        <taxon>Sacoglossa</taxon>
        <taxon>Placobranchoidea</taxon>
        <taxon>Plakobranchidae</taxon>
        <taxon>Elysia</taxon>
    </lineage>
</organism>
<evidence type="ECO:0000259" key="5">
    <source>
        <dbReference type="PROSITE" id="PS50835"/>
    </source>
</evidence>
<dbReference type="AlphaFoldDB" id="A0AAV4GRL6"/>